<evidence type="ECO:0000313" key="1">
    <source>
        <dbReference type="EMBL" id="GEO40856.1"/>
    </source>
</evidence>
<dbReference type="EMBL" id="BJYZ01000024">
    <property type="protein sequence ID" value="GEO40856.1"/>
    <property type="molecule type" value="Genomic_DNA"/>
</dbReference>
<dbReference type="SFLD" id="SFLDG01129">
    <property type="entry name" value="C1.5:_HAD__Beta-PGM__Phosphata"/>
    <property type="match status" value="1"/>
</dbReference>
<comment type="caution">
    <text evidence="1">The sequence shown here is derived from an EMBL/GenBank/DDBJ whole genome shotgun (WGS) entry which is preliminary data.</text>
</comment>
<dbReference type="Proteomes" id="UP000321523">
    <property type="component" value="Unassembled WGS sequence"/>
</dbReference>
<reference evidence="1 2" key="1">
    <citation type="submission" date="2019-07" db="EMBL/GenBank/DDBJ databases">
        <title>Whole genome shotgun sequence of Skermanella aerolata NBRC 106429.</title>
        <authorList>
            <person name="Hosoyama A."/>
            <person name="Uohara A."/>
            <person name="Ohji S."/>
            <person name="Ichikawa N."/>
        </authorList>
    </citation>
    <scope>NUCLEOTIDE SEQUENCE [LARGE SCALE GENOMIC DNA]</scope>
    <source>
        <strain evidence="1 2">NBRC 106429</strain>
    </source>
</reference>
<dbReference type="AlphaFoldDB" id="A0A512DWN6"/>
<dbReference type="InterPro" id="IPR010237">
    <property type="entry name" value="Pyr-5-nucltdase"/>
</dbReference>
<dbReference type="Gene3D" id="1.10.150.450">
    <property type="match status" value="1"/>
</dbReference>
<gene>
    <name evidence="1" type="ORF">SAE02_50040</name>
</gene>
<dbReference type="NCBIfam" id="TIGR01509">
    <property type="entry name" value="HAD-SF-IA-v3"/>
    <property type="match status" value="1"/>
</dbReference>
<dbReference type="NCBIfam" id="TIGR01993">
    <property type="entry name" value="Pyr-5-nucltdase"/>
    <property type="match status" value="1"/>
</dbReference>
<dbReference type="Gene3D" id="3.40.50.1000">
    <property type="entry name" value="HAD superfamily/HAD-like"/>
    <property type="match status" value="1"/>
</dbReference>
<accession>A0A512DWN6</accession>
<dbReference type="SFLD" id="SFLDS00003">
    <property type="entry name" value="Haloacid_Dehalogenase"/>
    <property type="match status" value="1"/>
</dbReference>
<dbReference type="SUPFAM" id="SSF56784">
    <property type="entry name" value="HAD-like"/>
    <property type="match status" value="1"/>
</dbReference>
<sequence>MTQPQSQTAAHTRRPTPLSSIKVWIFDLDNTLYPAASNLFNQIDQRMTEFIGERFDLPWDEARRRQKQYFRDYGTTLRGLMTEHDVDPIAFMDYVHDIDVTPVNPSPELDTALERLPGRKVIYTNGSCRHADNVLGRLGIARHFDVIYDIVAAGYVPKPDPRPYAHLIDLHGIDPQGACMVEDIARNLVPAAALGMTTVWVRSEVDYARPDRGGVGTGDHIDHAVDDLTVWLSDLTSAANPPG</sequence>
<dbReference type="PANTHER" id="PTHR12725">
    <property type="entry name" value="HALOACID DEHALOGENASE-LIKE HYDROLASE"/>
    <property type="match status" value="1"/>
</dbReference>
<name>A0A512DWN6_9PROT</name>
<protein>
    <submittedName>
        <fullName evidence="1">Pyrimidine 5'-nucleotidase</fullName>
    </submittedName>
</protein>
<evidence type="ECO:0000313" key="2">
    <source>
        <dbReference type="Proteomes" id="UP000321523"/>
    </source>
</evidence>
<proteinExistence type="predicted"/>
<dbReference type="InterPro" id="IPR036412">
    <property type="entry name" value="HAD-like_sf"/>
</dbReference>
<dbReference type="PRINTS" id="PR00413">
    <property type="entry name" value="HADHALOGNASE"/>
</dbReference>
<dbReference type="SFLD" id="SFLDG01132">
    <property type="entry name" value="C1.5.3:_5'-Nucleotidase_Like"/>
    <property type="match status" value="1"/>
</dbReference>
<dbReference type="RefSeq" id="WP_044431787.1">
    <property type="nucleotide sequence ID" value="NZ_BJYZ01000024.1"/>
</dbReference>
<dbReference type="InterPro" id="IPR023214">
    <property type="entry name" value="HAD_sf"/>
</dbReference>
<dbReference type="Pfam" id="PF00702">
    <property type="entry name" value="Hydrolase"/>
    <property type="match status" value="1"/>
</dbReference>
<dbReference type="InterPro" id="IPR006439">
    <property type="entry name" value="HAD-SF_hydro_IA"/>
</dbReference>
<organism evidence="1 2">
    <name type="scientific">Skermanella aerolata</name>
    <dbReference type="NCBI Taxonomy" id="393310"/>
    <lineage>
        <taxon>Bacteria</taxon>
        <taxon>Pseudomonadati</taxon>
        <taxon>Pseudomonadota</taxon>
        <taxon>Alphaproteobacteria</taxon>
        <taxon>Rhodospirillales</taxon>
        <taxon>Azospirillaceae</taxon>
        <taxon>Skermanella</taxon>
    </lineage>
</organism>
<dbReference type="OrthoDB" id="9803141at2"/>
<dbReference type="PANTHER" id="PTHR12725:SF117">
    <property type="entry name" value="HALOACID DEHALOGENASE-LIKE HYDROLASE"/>
    <property type="match status" value="1"/>
</dbReference>
<keyword evidence="2" id="KW-1185">Reference proteome</keyword>